<comment type="caution">
    <text evidence="3">The sequence shown here is derived from an EMBL/GenBank/DDBJ whole genome shotgun (WGS) entry which is preliminary data.</text>
</comment>
<dbReference type="SUPFAM" id="SSF50129">
    <property type="entry name" value="GroES-like"/>
    <property type="match status" value="1"/>
</dbReference>
<keyword evidence="4" id="KW-1185">Reference proteome</keyword>
<dbReference type="SUPFAM" id="SSF51735">
    <property type="entry name" value="NAD(P)-binding Rossmann-fold domains"/>
    <property type="match status" value="1"/>
</dbReference>
<reference evidence="3 4" key="1">
    <citation type="submission" date="2021-03" db="EMBL/GenBank/DDBJ databases">
        <title>Sequencing the genomes of 1000 actinobacteria strains.</title>
        <authorList>
            <person name="Klenk H.-P."/>
        </authorList>
    </citation>
    <scope>NUCLEOTIDE SEQUENCE [LARGE SCALE GENOMIC DNA]</scope>
    <source>
        <strain evidence="3 4">DSM 44580</strain>
    </source>
</reference>
<keyword evidence="1" id="KW-0521">NADP</keyword>
<dbReference type="Gene3D" id="3.90.180.10">
    <property type="entry name" value="Medium-chain alcohol dehydrogenases, catalytic domain"/>
    <property type="match status" value="1"/>
</dbReference>
<feature type="domain" description="Enoyl reductase (ER)" evidence="2">
    <location>
        <begin position="16"/>
        <end position="306"/>
    </location>
</feature>
<dbReference type="CDD" id="cd05289">
    <property type="entry name" value="MDR_like_2"/>
    <property type="match status" value="1"/>
</dbReference>
<dbReference type="Proteomes" id="UP001519363">
    <property type="component" value="Unassembled WGS sequence"/>
</dbReference>
<dbReference type="InterPro" id="IPR051603">
    <property type="entry name" value="Zinc-ADH_QOR/CCCR"/>
</dbReference>
<name>A0ABS5A6E5_9PSEU</name>
<sequence length="309" mass="32013">MTAKKTMRAAAATRAGDVDVLAVLTLPVPVPGPDQVRVRVRAAGLQPFDLAVRAGWVPPHAQVSFPQVLGNEFAGTVDAVGPGVAQFTPGQEVLGFNVLNSQAEYVVVGEDQLAHKPAAMPWEVAGGFTAGTQTAYLALTQLNVDHGDTVLVHAAAGAVGTAAVQLARLRGAKVLGTASPANQDYLRDLGATPVVYGEGLADRLRALAPDGVDAVLDGAGGEALDLSLDLVASPARIVTLVEHARAADLGVQLVRGTRSATRLGELAALYAEGRLEFPVRRAYHLTDIRAAHREIATGHGAGKVVLTFD</sequence>
<dbReference type="InterPro" id="IPR011032">
    <property type="entry name" value="GroES-like_sf"/>
</dbReference>
<dbReference type="Pfam" id="PF13602">
    <property type="entry name" value="ADH_zinc_N_2"/>
    <property type="match status" value="1"/>
</dbReference>
<dbReference type="EMBL" id="JAGIOO010000001">
    <property type="protein sequence ID" value="MBP2471295.1"/>
    <property type="molecule type" value="Genomic_DNA"/>
</dbReference>
<organism evidence="3 4">
    <name type="scientific">Crossiella equi</name>
    <dbReference type="NCBI Taxonomy" id="130796"/>
    <lineage>
        <taxon>Bacteria</taxon>
        <taxon>Bacillati</taxon>
        <taxon>Actinomycetota</taxon>
        <taxon>Actinomycetes</taxon>
        <taxon>Pseudonocardiales</taxon>
        <taxon>Pseudonocardiaceae</taxon>
        <taxon>Crossiella</taxon>
    </lineage>
</organism>
<dbReference type="InterPro" id="IPR020843">
    <property type="entry name" value="ER"/>
</dbReference>
<gene>
    <name evidence="3" type="ORF">JOF53_000167</name>
</gene>
<evidence type="ECO:0000259" key="2">
    <source>
        <dbReference type="SMART" id="SM00829"/>
    </source>
</evidence>
<protein>
    <submittedName>
        <fullName evidence="3">NADPH:quinone reductase-like Zn-dependent oxidoreductase</fullName>
    </submittedName>
</protein>
<dbReference type="Gene3D" id="3.40.50.720">
    <property type="entry name" value="NAD(P)-binding Rossmann-like Domain"/>
    <property type="match status" value="1"/>
</dbReference>
<dbReference type="InterPro" id="IPR036291">
    <property type="entry name" value="NAD(P)-bd_dom_sf"/>
</dbReference>
<evidence type="ECO:0000313" key="4">
    <source>
        <dbReference type="Proteomes" id="UP001519363"/>
    </source>
</evidence>
<evidence type="ECO:0000256" key="1">
    <source>
        <dbReference type="ARBA" id="ARBA00022857"/>
    </source>
</evidence>
<dbReference type="InterPro" id="IPR013154">
    <property type="entry name" value="ADH-like_N"/>
</dbReference>
<dbReference type="Pfam" id="PF08240">
    <property type="entry name" value="ADH_N"/>
    <property type="match status" value="1"/>
</dbReference>
<accession>A0ABS5A6E5</accession>
<dbReference type="SMART" id="SM00829">
    <property type="entry name" value="PKS_ER"/>
    <property type="match status" value="1"/>
</dbReference>
<evidence type="ECO:0000313" key="3">
    <source>
        <dbReference type="EMBL" id="MBP2471295.1"/>
    </source>
</evidence>
<dbReference type="PANTHER" id="PTHR44154:SF1">
    <property type="entry name" value="QUINONE OXIDOREDUCTASE"/>
    <property type="match status" value="1"/>
</dbReference>
<proteinExistence type="predicted"/>
<dbReference type="PANTHER" id="PTHR44154">
    <property type="entry name" value="QUINONE OXIDOREDUCTASE"/>
    <property type="match status" value="1"/>
</dbReference>